<dbReference type="Proteomes" id="UP001202328">
    <property type="component" value="Unassembled WGS sequence"/>
</dbReference>
<evidence type="ECO:0008006" key="5">
    <source>
        <dbReference type="Google" id="ProtNLM"/>
    </source>
</evidence>
<dbReference type="InterPro" id="IPR002885">
    <property type="entry name" value="PPR_rpt"/>
</dbReference>
<dbReference type="InterPro" id="IPR044175">
    <property type="entry name" value="At5g66631-like"/>
</dbReference>
<organism evidence="3 4">
    <name type="scientific">Papaver atlanticum</name>
    <dbReference type="NCBI Taxonomy" id="357466"/>
    <lineage>
        <taxon>Eukaryota</taxon>
        <taxon>Viridiplantae</taxon>
        <taxon>Streptophyta</taxon>
        <taxon>Embryophyta</taxon>
        <taxon>Tracheophyta</taxon>
        <taxon>Spermatophyta</taxon>
        <taxon>Magnoliopsida</taxon>
        <taxon>Ranunculales</taxon>
        <taxon>Papaveraceae</taxon>
        <taxon>Papaveroideae</taxon>
        <taxon>Papaver</taxon>
    </lineage>
</organism>
<keyword evidence="4" id="KW-1185">Reference proteome</keyword>
<proteinExistence type="predicted"/>
<dbReference type="Pfam" id="PF13812">
    <property type="entry name" value="PPR_3"/>
    <property type="match status" value="1"/>
</dbReference>
<feature type="repeat" description="PPR" evidence="2">
    <location>
        <begin position="173"/>
        <end position="207"/>
    </location>
</feature>
<feature type="repeat" description="PPR" evidence="2">
    <location>
        <begin position="555"/>
        <end position="589"/>
    </location>
</feature>
<feature type="repeat" description="PPR" evidence="2">
    <location>
        <begin position="520"/>
        <end position="554"/>
    </location>
</feature>
<dbReference type="NCBIfam" id="TIGR00756">
    <property type="entry name" value="PPR"/>
    <property type="match status" value="2"/>
</dbReference>
<dbReference type="EMBL" id="JAJJMB010011896">
    <property type="protein sequence ID" value="KAI3895697.1"/>
    <property type="molecule type" value="Genomic_DNA"/>
</dbReference>
<dbReference type="AlphaFoldDB" id="A0AAD4XCT9"/>
<evidence type="ECO:0000256" key="2">
    <source>
        <dbReference type="PROSITE-ProRule" id="PRU00708"/>
    </source>
</evidence>
<feature type="repeat" description="PPR" evidence="2">
    <location>
        <begin position="485"/>
        <end position="519"/>
    </location>
</feature>
<evidence type="ECO:0000256" key="1">
    <source>
        <dbReference type="ARBA" id="ARBA00022737"/>
    </source>
</evidence>
<evidence type="ECO:0000313" key="3">
    <source>
        <dbReference type="EMBL" id="KAI3895697.1"/>
    </source>
</evidence>
<protein>
    <recommendedName>
        <fullName evidence="5">Pentatricopeptide repeat-containing protein</fullName>
    </recommendedName>
</protein>
<dbReference type="InterPro" id="IPR011990">
    <property type="entry name" value="TPR-like_helical_dom_sf"/>
</dbReference>
<dbReference type="Pfam" id="PF13041">
    <property type="entry name" value="PPR_2"/>
    <property type="match status" value="1"/>
</dbReference>
<gene>
    <name evidence="3" type="ORF">MKW98_025488</name>
</gene>
<name>A0AAD4XCT9_9MAGN</name>
<dbReference type="PANTHER" id="PTHR47913:SF1">
    <property type="entry name" value="OS01G0167750 PROTEIN"/>
    <property type="match status" value="1"/>
</dbReference>
<dbReference type="PANTHER" id="PTHR47913">
    <property type="entry name" value="OS01G0167750 PROTEIN"/>
    <property type="match status" value="1"/>
</dbReference>
<dbReference type="PROSITE" id="PS51375">
    <property type="entry name" value="PPR"/>
    <property type="match status" value="5"/>
</dbReference>
<accession>A0AAD4XCT9</accession>
<comment type="caution">
    <text evidence="3">The sequence shown here is derived from an EMBL/GenBank/DDBJ whole genome shotgun (WGS) entry which is preliminary data.</text>
</comment>
<dbReference type="Gene3D" id="1.25.40.10">
    <property type="entry name" value="Tetratricopeptide repeat domain"/>
    <property type="match status" value="3"/>
</dbReference>
<reference evidence="3" key="1">
    <citation type="submission" date="2022-04" db="EMBL/GenBank/DDBJ databases">
        <title>A functionally conserved STORR gene fusion in Papaver species that diverged 16.8 million years ago.</title>
        <authorList>
            <person name="Catania T."/>
        </authorList>
    </citation>
    <scope>NUCLEOTIDE SEQUENCE</scope>
    <source>
        <strain evidence="3">S-188037</strain>
    </source>
</reference>
<sequence>MIFKRIFLTATTTSSRHFVTNNAVPNRVSHYLQRAKLVDSIRLALRSPSPTPSLLLPLLNDPKLDSFVVTHSLRSAPSPDSALSLVETLNSIPSFSHTQSTLHAITKILAKSKRISELQKLIDAINNGEFGDVGGVRFMDQLRLNAVAGDLDSALRVWNDYKLVLSKSKKHPCVESYNLLMSLYKKNGMDLKAVEMFRKMVSQGINPNTRTYTVVIDQLVSSGKLEAALEVFDILPRMRIKRTLKQYLILTEGFTKTEQFEVIKRLLKEMKNDGILPGHAMRMSLNCMREAGFLEETEEFVKELLPDERIGNVGFFLDNSDDDDEDEAGDEIDVENDGSVDGVRLKTWLDPSALASALSDWNPDEVSALEDAKFVWTTRLVCKLLRSFKKADTAWKFFWWVADQPGEFTHDVYTISRLIAILARHGHVDLVNGLVFKVKQEGMHLSFSTVRLMIDFYGISKKSNAALQVLGDIESLTGPVSKFNLMLLYSSLFRTFIKCKRGLEAMGLLEEMISSGILPDIQTFTGLIQHFALEGDLRTVQKLFGMARQSGLDPDTDMFRIVILAYCKNGAATLALRVFEDMMSMNLILDGATKALLVKSLWKEGKRREAAIVQEKKEKINDIHQLEGHVWTVTAADLTRLYDIYSSAFTTNGNQTSRQTCEAPVGFHPSHFESFAA</sequence>
<evidence type="ECO:0000313" key="4">
    <source>
        <dbReference type="Proteomes" id="UP001202328"/>
    </source>
</evidence>
<feature type="repeat" description="PPR" evidence="2">
    <location>
        <begin position="208"/>
        <end position="242"/>
    </location>
</feature>
<keyword evidence="1" id="KW-0677">Repeat</keyword>